<sequence>MIKQTARNLKVETISAKAKEELTNQVNYFLENNPELVIQEIQYNTCASPCGSGEDMDVYVEYSALIIYLMS</sequence>
<proteinExistence type="predicted"/>
<evidence type="ECO:0008006" key="3">
    <source>
        <dbReference type="Google" id="ProtNLM"/>
    </source>
</evidence>
<keyword evidence="2" id="KW-1185">Reference proteome</keyword>
<gene>
    <name evidence="1" type="ORF">B5E59_00840</name>
</gene>
<dbReference type="RefSeq" id="WP_087175730.1">
    <property type="nucleotide sequence ID" value="NZ_NFLS01000001.1"/>
</dbReference>
<dbReference type="EMBL" id="NFLS01000001">
    <property type="protein sequence ID" value="OUQ58294.1"/>
    <property type="molecule type" value="Genomic_DNA"/>
</dbReference>
<dbReference type="Proteomes" id="UP000196293">
    <property type="component" value="Unassembled WGS sequence"/>
</dbReference>
<evidence type="ECO:0000313" key="2">
    <source>
        <dbReference type="Proteomes" id="UP000196293"/>
    </source>
</evidence>
<comment type="caution">
    <text evidence="1">The sequence shown here is derived from an EMBL/GenBank/DDBJ whole genome shotgun (WGS) entry which is preliminary data.</text>
</comment>
<reference evidence="2" key="1">
    <citation type="submission" date="2017-04" db="EMBL/GenBank/DDBJ databases">
        <title>Function of individual gut microbiota members based on whole genome sequencing of pure cultures obtained from chicken caecum.</title>
        <authorList>
            <person name="Medvecky M."/>
            <person name="Cejkova D."/>
            <person name="Polansky O."/>
            <person name="Karasova D."/>
            <person name="Kubasova T."/>
            <person name="Cizek A."/>
            <person name="Rychlik I."/>
        </authorList>
    </citation>
    <scope>NUCLEOTIDE SEQUENCE [LARGE SCALE GENOMIC DNA]</scope>
    <source>
        <strain evidence="2">An115</strain>
    </source>
</reference>
<protein>
    <recommendedName>
        <fullName evidence="3">Sporulation protein Cse60</fullName>
    </recommendedName>
</protein>
<name>A0ABX3ZC24_9LACO</name>
<evidence type="ECO:0000313" key="1">
    <source>
        <dbReference type="EMBL" id="OUQ58294.1"/>
    </source>
</evidence>
<accession>A0ABX3ZC24</accession>
<organism evidence="1 2">
    <name type="scientific">Lactobacillus gallinarum</name>
    <dbReference type="NCBI Taxonomy" id="52242"/>
    <lineage>
        <taxon>Bacteria</taxon>
        <taxon>Bacillati</taxon>
        <taxon>Bacillota</taxon>
        <taxon>Bacilli</taxon>
        <taxon>Lactobacillales</taxon>
        <taxon>Lactobacillaceae</taxon>
        <taxon>Lactobacillus</taxon>
    </lineage>
</organism>